<proteinExistence type="predicted"/>
<name>A0A6J3M3D7_9PEZI</name>
<dbReference type="Proteomes" id="UP000504637">
    <property type="component" value="Unplaced"/>
</dbReference>
<keyword evidence="2" id="KW-1185">Reference proteome</keyword>
<dbReference type="RefSeq" id="XP_033459449.1">
    <property type="nucleotide sequence ID" value="XM_033605053.1"/>
</dbReference>
<dbReference type="GeneID" id="54362853"/>
<keyword evidence="1" id="KW-0732">Signal</keyword>
<reference evidence="3" key="3">
    <citation type="submission" date="2025-08" db="UniProtKB">
        <authorList>
            <consortium name="RefSeq"/>
        </authorList>
    </citation>
    <scope>IDENTIFICATION</scope>
    <source>
        <strain evidence="3">CBS 342.82</strain>
    </source>
</reference>
<dbReference type="AlphaFoldDB" id="A0A6J3M3D7"/>
<protein>
    <submittedName>
        <fullName evidence="3">Uncharacterized protein</fullName>
    </submittedName>
</protein>
<reference evidence="3" key="1">
    <citation type="submission" date="2020-01" db="EMBL/GenBank/DDBJ databases">
        <authorList>
            <consortium name="DOE Joint Genome Institute"/>
            <person name="Haridas S."/>
            <person name="Albert R."/>
            <person name="Binder M."/>
            <person name="Bloem J."/>
            <person name="Labutti K."/>
            <person name="Salamov A."/>
            <person name="Andreopoulos B."/>
            <person name="Baker S.E."/>
            <person name="Barry K."/>
            <person name="Bills G."/>
            <person name="Bluhm B.H."/>
            <person name="Cannon C."/>
            <person name="Castanera R."/>
            <person name="Culley D.E."/>
            <person name="Daum C."/>
            <person name="Ezra D."/>
            <person name="Gonzalez J.B."/>
            <person name="Henrissat B."/>
            <person name="Kuo A."/>
            <person name="Liang C."/>
            <person name="Lipzen A."/>
            <person name="Lutzoni F."/>
            <person name="Magnuson J."/>
            <person name="Mondo S."/>
            <person name="Nolan M."/>
            <person name="Ohm R."/>
            <person name="Pangilinan J."/>
            <person name="Park H.-J."/>
            <person name="Ramirez L."/>
            <person name="Alfaro M."/>
            <person name="Sun H."/>
            <person name="Tritt A."/>
            <person name="Yoshinaga Y."/>
            <person name="Zwiers L.-H."/>
            <person name="Turgeon B.G."/>
            <person name="Goodwin S.B."/>
            <person name="Spatafora J.W."/>
            <person name="Crous P.W."/>
            <person name="Grigoriev I.V."/>
        </authorList>
    </citation>
    <scope>NUCLEOTIDE SEQUENCE</scope>
    <source>
        <strain evidence="3">CBS 342.82</strain>
    </source>
</reference>
<evidence type="ECO:0000256" key="1">
    <source>
        <dbReference type="SAM" id="SignalP"/>
    </source>
</evidence>
<gene>
    <name evidence="3" type="ORF">K489DRAFT_381172</name>
</gene>
<feature type="signal peptide" evidence="1">
    <location>
        <begin position="1"/>
        <end position="19"/>
    </location>
</feature>
<accession>A0A6J3M3D7</accession>
<reference evidence="3" key="2">
    <citation type="submission" date="2020-04" db="EMBL/GenBank/DDBJ databases">
        <authorList>
            <consortium name="NCBI Genome Project"/>
        </authorList>
    </citation>
    <scope>NUCLEOTIDE SEQUENCE</scope>
    <source>
        <strain evidence="3">CBS 342.82</strain>
    </source>
</reference>
<evidence type="ECO:0000313" key="2">
    <source>
        <dbReference type="Proteomes" id="UP000504637"/>
    </source>
</evidence>
<sequence length="55" mass="5409">MTSATLLLLATLLCSRATAQVLNGNAGQPGTSNATFGTPRLCEASAGAANVVSES</sequence>
<organism evidence="3">
    <name type="scientific">Dissoconium aciculare CBS 342.82</name>
    <dbReference type="NCBI Taxonomy" id="1314786"/>
    <lineage>
        <taxon>Eukaryota</taxon>
        <taxon>Fungi</taxon>
        <taxon>Dikarya</taxon>
        <taxon>Ascomycota</taxon>
        <taxon>Pezizomycotina</taxon>
        <taxon>Dothideomycetes</taxon>
        <taxon>Dothideomycetidae</taxon>
        <taxon>Mycosphaerellales</taxon>
        <taxon>Dissoconiaceae</taxon>
        <taxon>Dissoconium</taxon>
    </lineage>
</organism>
<feature type="chain" id="PRO_5027100189" evidence="1">
    <location>
        <begin position="20"/>
        <end position="55"/>
    </location>
</feature>
<evidence type="ECO:0000313" key="3">
    <source>
        <dbReference type="RefSeq" id="XP_033459449.1"/>
    </source>
</evidence>